<evidence type="ECO:0000259" key="5">
    <source>
        <dbReference type="Pfam" id="PF21602"/>
    </source>
</evidence>
<evidence type="ECO:0000259" key="4">
    <source>
        <dbReference type="Pfam" id="PF12081"/>
    </source>
</evidence>
<dbReference type="EMBL" id="NFKE01000008">
    <property type="protein sequence ID" value="OUP33263.1"/>
    <property type="molecule type" value="Genomic_DNA"/>
</dbReference>
<accession>A0A1Y4JL53</accession>
<feature type="domain" description="Gliding motility-associated protein GldM C-terminal" evidence="3">
    <location>
        <begin position="339"/>
        <end position="450"/>
    </location>
</feature>
<comment type="caution">
    <text evidence="6">The sequence shown here is derived from an EMBL/GenBank/DDBJ whole genome shotgun (WGS) entry which is preliminary data.</text>
</comment>
<dbReference type="Pfam" id="PF12081">
    <property type="entry name" value="GldM_1st"/>
    <property type="match status" value="1"/>
</dbReference>
<feature type="domain" description="Gliding motility-associated protein GldM N-terminal" evidence="4">
    <location>
        <begin position="34"/>
        <end position="205"/>
    </location>
</feature>
<organism evidence="6 7">
    <name type="scientific">Bacteroides clarus</name>
    <dbReference type="NCBI Taxonomy" id="626929"/>
    <lineage>
        <taxon>Bacteria</taxon>
        <taxon>Pseudomonadati</taxon>
        <taxon>Bacteroidota</taxon>
        <taxon>Bacteroidia</taxon>
        <taxon>Bacteroidales</taxon>
        <taxon>Bacteroidaceae</taxon>
        <taxon>Bacteroides</taxon>
    </lineage>
</organism>
<dbReference type="InterPro" id="IPR022720">
    <property type="entry name" value="Motility-assoc_prot_GldM_N"/>
</dbReference>
<keyword evidence="2" id="KW-0472">Membrane</keyword>
<sequence length="454" mass="50663">MSKYVMPPRQKMINLIYIILIAILAIHISKDAIEGYDIISNDYRPQIAQLQTYNEELRVRLEQEKPEVTGQVQSVKEKTNAIRQELNDLKENIIRTADKDEYQSGILKNRDNEKATPDVLLSNKRGNNLKNSIATYKQEMESMLAGDAQKKLVSSYMNITPQTDNASWEEETFSHLTANAGITMLDKMEMELLSCEKEVLLAMTNGTGIQTSEVTPEAGKPQKEAEKEVEKEPAELSDNQIFVNGVPTDILADGTLKKPFVQMAPEAAVLYKGYDNKLQLTSIGIPQEQLKVSMKNGKVVMRNNRYIALPDNNSRTAVITVSDGADVLARYEYEVRNLPAPQPYLSYSHNGKNTLYKGDVPLGKSHLLGMNELVAQANEGPQVKYKVVSFETVFIEAGSNKVITLKNKGNKFSGEQKKAIEQLQAGDKFYITSITVSGGQKTDEQIGSINVVLY</sequence>
<feature type="domain" description="Gliding motility-associated protein GldM second immunoglobulin-like" evidence="5">
    <location>
        <begin position="268"/>
        <end position="336"/>
    </location>
</feature>
<dbReference type="InterPro" id="IPR048406">
    <property type="entry name" value="GldM_Ig-like-2"/>
</dbReference>
<reference evidence="7" key="1">
    <citation type="submission" date="2017-04" db="EMBL/GenBank/DDBJ databases">
        <title>Function of individual gut microbiota members based on whole genome sequencing of pure cultures obtained from chicken caecum.</title>
        <authorList>
            <person name="Medvecky M."/>
            <person name="Cejkova D."/>
            <person name="Polansky O."/>
            <person name="Karasova D."/>
            <person name="Kubasova T."/>
            <person name="Cizek A."/>
            <person name="Rychlik I."/>
        </authorList>
    </citation>
    <scope>NUCLEOTIDE SEQUENCE [LARGE SCALE GENOMIC DNA]</scope>
    <source>
        <strain evidence="7">An189</strain>
    </source>
</reference>
<dbReference type="Proteomes" id="UP000196587">
    <property type="component" value="Unassembled WGS sequence"/>
</dbReference>
<dbReference type="InterPro" id="IPR022719">
    <property type="entry name" value="Motility-assoc_prot_GldM_C"/>
</dbReference>
<dbReference type="AlphaFoldDB" id="A0A1Y4JL53"/>
<evidence type="ECO:0000259" key="3">
    <source>
        <dbReference type="Pfam" id="PF12080"/>
    </source>
</evidence>
<evidence type="ECO:0000256" key="2">
    <source>
        <dbReference type="SAM" id="Phobius"/>
    </source>
</evidence>
<dbReference type="Pfam" id="PF21602">
    <property type="entry name" value="GldM_3rd"/>
    <property type="match status" value="1"/>
</dbReference>
<evidence type="ECO:0000313" key="7">
    <source>
        <dbReference type="Proteomes" id="UP000196587"/>
    </source>
</evidence>
<evidence type="ECO:0000313" key="6">
    <source>
        <dbReference type="EMBL" id="OUP33263.1"/>
    </source>
</evidence>
<feature type="compositionally biased region" description="Basic and acidic residues" evidence="1">
    <location>
        <begin position="220"/>
        <end position="234"/>
    </location>
</feature>
<feature type="transmembrane region" description="Helical" evidence="2">
    <location>
        <begin position="12"/>
        <end position="29"/>
    </location>
</feature>
<dbReference type="Pfam" id="PF12080">
    <property type="entry name" value="GldM_4th"/>
    <property type="match status" value="1"/>
</dbReference>
<evidence type="ECO:0000256" key="1">
    <source>
        <dbReference type="SAM" id="MobiDB-lite"/>
    </source>
</evidence>
<keyword evidence="2" id="KW-1133">Transmembrane helix</keyword>
<gene>
    <name evidence="6" type="ORF">B5F24_11615</name>
</gene>
<dbReference type="RefSeq" id="WP_022218358.1">
    <property type="nucleotide sequence ID" value="NZ_JADMUG010000001.1"/>
</dbReference>
<feature type="region of interest" description="Disordered" evidence="1">
    <location>
        <begin position="210"/>
        <end position="235"/>
    </location>
</feature>
<name>A0A1Y4JL53_9BACE</name>
<keyword evidence="2" id="KW-0812">Transmembrane</keyword>
<protein>
    <submittedName>
        <fullName evidence="6">Gliding motility protein GldM</fullName>
    </submittedName>
</protein>
<proteinExistence type="predicted"/>